<evidence type="ECO:0000313" key="1">
    <source>
        <dbReference type="EMBL" id="KAL1407980.1"/>
    </source>
</evidence>
<dbReference type="GeneID" id="95985820"/>
<evidence type="ECO:0000313" key="2">
    <source>
        <dbReference type="Proteomes" id="UP001565368"/>
    </source>
</evidence>
<dbReference type="Proteomes" id="UP001565368">
    <property type="component" value="Unassembled WGS sequence"/>
</dbReference>
<comment type="caution">
    <text evidence="1">The sequence shown here is derived from an EMBL/GenBank/DDBJ whole genome shotgun (WGS) entry which is preliminary data.</text>
</comment>
<sequence>MAATSTLANPGAYTLLHLSDAQRAAALRKNAASWTTPGSADERAWLAADAVINGHEQPWVADREAGWGFDAFALVHRDDESEFLSYVETYRRPAIFLPPGAVAPAHTISYGVAGVHCPLAHRRRGYTTHMMRLLHYVLAAAEHLPPFPSEWGAPPAVEGFRDARFSVLYSGIGKDFYDRCRQGEGPGSLPGWVAERERYMRFFTVEYGDGVEGREEEEGWEWLSREQVNDLAPKVAEYMVSALGSVGRADRTRVAILPSRGLFDIHSLRYMLQPTARPSPSFGLLLPAPAGSTDRPFITYTFHEPEPPELPRERLMLNYVHRPELVPFAAVVASARRQGAGAIELWGGWSAWDDAGQGLGVRLEPRLEDEGVACIAQYGFGGDDKVEWEWAEQ</sequence>
<keyword evidence="2" id="KW-1185">Reference proteome</keyword>
<gene>
    <name evidence="1" type="ORF">Q8F55_004777</name>
</gene>
<name>A0ABR3PZU4_9TREE</name>
<organism evidence="1 2">
    <name type="scientific">Vanrija albida</name>
    <dbReference type="NCBI Taxonomy" id="181172"/>
    <lineage>
        <taxon>Eukaryota</taxon>
        <taxon>Fungi</taxon>
        <taxon>Dikarya</taxon>
        <taxon>Basidiomycota</taxon>
        <taxon>Agaricomycotina</taxon>
        <taxon>Tremellomycetes</taxon>
        <taxon>Trichosporonales</taxon>
        <taxon>Trichosporonaceae</taxon>
        <taxon>Vanrija</taxon>
    </lineage>
</organism>
<evidence type="ECO:0008006" key="3">
    <source>
        <dbReference type="Google" id="ProtNLM"/>
    </source>
</evidence>
<proteinExistence type="predicted"/>
<dbReference type="PANTHER" id="PTHR34815">
    <property type="entry name" value="LYSINE ACETYLTRANSFERASE"/>
    <property type="match status" value="1"/>
</dbReference>
<accession>A0ABR3PZU4</accession>
<dbReference type="RefSeq" id="XP_069207924.1">
    <property type="nucleotide sequence ID" value="XM_069353282.1"/>
</dbReference>
<reference evidence="1 2" key="1">
    <citation type="submission" date="2023-08" db="EMBL/GenBank/DDBJ databases">
        <title>Annotated Genome Sequence of Vanrija albida AlHP1.</title>
        <authorList>
            <person name="Herzog R."/>
        </authorList>
    </citation>
    <scope>NUCLEOTIDE SEQUENCE [LARGE SCALE GENOMIC DNA]</scope>
    <source>
        <strain evidence="1 2">AlHP1</strain>
    </source>
</reference>
<dbReference type="EMBL" id="JBBXJM010000004">
    <property type="protein sequence ID" value="KAL1407980.1"/>
    <property type="molecule type" value="Genomic_DNA"/>
</dbReference>
<protein>
    <recommendedName>
        <fullName evidence="3">N-acetyltransferase domain-containing protein</fullName>
    </recommendedName>
</protein>
<dbReference type="InterPro" id="IPR053013">
    <property type="entry name" value="LAT"/>
</dbReference>
<dbReference type="PANTHER" id="PTHR34815:SF2">
    <property type="entry name" value="N-ACETYLTRANSFERASE DOMAIN-CONTAINING PROTEIN"/>
    <property type="match status" value="1"/>
</dbReference>